<proteinExistence type="predicted"/>
<dbReference type="GO" id="GO:0046873">
    <property type="term" value="F:metal ion transmembrane transporter activity"/>
    <property type="evidence" value="ECO:0007669"/>
    <property type="project" value="InterPro"/>
</dbReference>
<protein>
    <submittedName>
        <fullName evidence="6">Uncharacterized protein</fullName>
    </submittedName>
</protein>
<evidence type="ECO:0000313" key="7">
    <source>
        <dbReference type="Proteomes" id="UP000826661"/>
    </source>
</evidence>
<dbReference type="GO" id="GO:0016020">
    <property type="term" value="C:membrane"/>
    <property type="evidence" value="ECO:0007669"/>
    <property type="project" value="UniProtKB-SubCell"/>
</dbReference>
<dbReference type="Proteomes" id="UP000826661">
    <property type="component" value="Chromosome II"/>
</dbReference>
<dbReference type="AlphaFoldDB" id="A0A8G0PBQ5"/>
<dbReference type="EMBL" id="CP075865">
    <property type="protein sequence ID" value="QYS95326.1"/>
    <property type="molecule type" value="Genomic_DNA"/>
</dbReference>
<keyword evidence="7" id="KW-1185">Reference proteome</keyword>
<accession>A0A8G0PBQ5</accession>
<dbReference type="InterPro" id="IPR002523">
    <property type="entry name" value="MgTranspt_CorA/ZnTranspt_ZntB"/>
</dbReference>
<reference evidence="6 7" key="1">
    <citation type="journal article" date="2021" name="BMC Genomics">
        <title>Telomere-to-telomere genome assembly of asparaginase-producing Trichoderma simmonsii.</title>
        <authorList>
            <person name="Chung D."/>
            <person name="Kwon Y.M."/>
            <person name="Yang Y."/>
        </authorList>
    </citation>
    <scope>NUCLEOTIDE SEQUENCE [LARGE SCALE GENOMIC DNA]</scope>
    <source>
        <strain evidence="6 7">GH-Sj1</strain>
    </source>
</reference>
<evidence type="ECO:0000256" key="5">
    <source>
        <dbReference type="SAM" id="Phobius"/>
    </source>
</evidence>
<dbReference type="Pfam" id="PF01544">
    <property type="entry name" value="CorA"/>
    <property type="match status" value="1"/>
</dbReference>
<keyword evidence="4 5" id="KW-0472">Membrane</keyword>
<sequence length="559" mass="62625">MNGNHDLDQALLNQADAYSEAVKAFSERSQDDHLLCGIHYRDLALLLHPSPLPNLPSDPTLIIAEQTTTAGYVTVIDLQKVTLPDRQQSEVSSRRELSTPKDFLDGPQINADRSQLIFLNGYPSREWVMTLGGTFRIDPEFWRRSQSFLHHRKYHDLPPLPSFSQRTFHLQVSTIFNRDVPITRERVDSLRVDGWGEIWSHHVNLERQGAVGESIRRQLHAYSESIYSIEQYISCTLVTKNGGWAVVIWLDIGKSTGDCFPDCCTPIIQPTTNAALHFSSRSVSPGRTSSSALFLDPHHATQSTTQSSRHLSSQYGQSLKVALMRASPLYALGDIFRHSACSSNQMVNMLMGRVEDALRASYLDRHEGLSLKDLRFIKNVLDEHSAYLEEVVWFLQSGLSAWLSPQPTSNFPQHTNQSMNMESSATNNKSGMGNKKLSGAIDATQIELLEDYRCLLRRCQRLAARCKDGTDIIINGAALRESQRGIEQAEEVKLLTKLVFLFAPLSFVTSIFGMNFVDLSVKQGLAALLTVAVFLLIALLVALSKCGRRHLDTLHSIFS</sequence>
<evidence type="ECO:0000256" key="4">
    <source>
        <dbReference type="ARBA" id="ARBA00023136"/>
    </source>
</evidence>
<evidence type="ECO:0000256" key="3">
    <source>
        <dbReference type="ARBA" id="ARBA00022989"/>
    </source>
</evidence>
<name>A0A8G0PBQ5_9HYPO</name>
<evidence type="ECO:0000256" key="1">
    <source>
        <dbReference type="ARBA" id="ARBA00004141"/>
    </source>
</evidence>
<gene>
    <name evidence="6" type="ORF">H0G86_002619</name>
</gene>
<feature type="transmembrane region" description="Helical" evidence="5">
    <location>
        <begin position="498"/>
        <end position="517"/>
    </location>
</feature>
<evidence type="ECO:0000313" key="6">
    <source>
        <dbReference type="EMBL" id="QYS95326.1"/>
    </source>
</evidence>
<feature type="transmembrane region" description="Helical" evidence="5">
    <location>
        <begin position="523"/>
        <end position="543"/>
    </location>
</feature>
<keyword evidence="3 5" id="KW-1133">Transmembrane helix</keyword>
<comment type="subcellular location">
    <subcellularLocation>
        <location evidence="1">Membrane</location>
        <topology evidence="1">Multi-pass membrane protein</topology>
    </subcellularLocation>
</comment>
<evidence type="ECO:0000256" key="2">
    <source>
        <dbReference type="ARBA" id="ARBA00022692"/>
    </source>
</evidence>
<dbReference type="SUPFAM" id="SSF144083">
    <property type="entry name" value="Magnesium transport protein CorA, transmembrane region"/>
    <property type="match status" value="1"/>
</dbReference>
<dbReference type="InterPro" id="IPR045863">
    <property type="entry name" value="CorA_TM1_TM2"/>
</dbReference>
<keyword evidence="2 5" id="KW-0812">Transmembrane</keyword>
<dbReference type="Gene3D" id="1.20.58.340">
    <property type="entry name" value="Magnesium transport protein CorA, transmembrane region"/>
    <property type="match status" value="1"/>
</dbReference>
<organism evidence="6 7">
    <name type="scientific">Trichoderma simmonsii</name>
    <dbReference type="NCBI Taxonomy" id="1491479"/>
    <lineage>
        <taxon>Eukaryota</taxon>
        <taxon>Fungi</taxon>
        <taxon>Dikarya</taxon>
        <taxon>Ascomycota</taxon>
        <taxon>Pezizomycotina</taxon>
        <taxon>Sordariomycetes</taxon>
        <taxon>Hypocreomycetidae</taxon>
        <taxon>Hypocreales</taxon>
        <taxon>Hypocreaceae</taxon>
        <taxon>Trichoderma</taxon>
    </lineage>
</organism>